<dbReference type="EMBL" id="MCGN01000003">
    <property type="protein sequence ID" value="ORY99242.1"/>
    <property type="molecule type" value="Genomic_DNA"/>
</dbReference>
<dbReference type="AlphaFoldDB" id="A0A1X2HJR0"/>
<evidence type="ECO:0000313" key="2">
    <source>
        <dbReference type="Proteomes" id="UP000242180"/>
    </source>
</evidence>
<dbReference type="InParanoid" id="A0A1X2HJR0"/>
<reference evidence="1 2" key="1">
    <citation type="submission" date="2016-07" db="EMBL/GenBank/DDBJ databases">
        <title>Pervasive Adenine N6-methylation of Active Genes in Fungi.</title>
        <authorList>
            <consortium name="DOE Joint Genome Institute"/>
            <person name="Mondo S.J."/>
            <person name="Dannebaum R.O."/>
            <person name="Kuo R.C."/>
            <person name="Labutti K."/>
            <person name="Haridas S."/>
            <person name="Kuo A."/>
            <person name="Salamov A."/>
            <person name="Ahrendt S.R."/>
            <person name="Lipzen A."/>
            <person name="Sullivan W."/>
            <person name="Andreopoulos W.B."/>
            <person name="Clum A."/>
            <person name="Lindquist E."/>
            <person name="Daum C."/>
            <person name="Ramamoorthy G.K."/>
            <person name="Gryganskyi A."/>
            <person name="Culley D."/>
            <person name="Magnuson J.K."/>
            <person name="James T.Y."/>
            <person name="O'Malley M.A."/>
            <person name="Stajich J.E."/>
            <person name="Spatafora J.W."/>
            <person name="Visel A."/>
            <person name="Grigoriev I.V."/>
        </authorList>
    </citation>
    <scope>NUCLEOTIDE SEQUENCE [LARGE SCALE GENOMIC DNA]</scope>
    <source>
        <strain evidence="1 2">NRRL 2496</strain>
    </source>
</reference>
<sequence length="68" mass="7475">MQNSALGSRLGCGEVKPQFQARNSRLIGIDLVRLGYLAKDASDRDKALRGSPSLLLGDHVTFYTLQRV</sequence>
<dbReference type="OrthoDB" id="2289025at2759"/>
<protein>
    <submittedName>
        <fullName evidence="1">Uncharacterized protein</fullName>
    </submittedName>
</protein>
<evidence type="ECO:0000313" key="1">
    <source>
        <dbReference type="EMBL" id="ORY99242.1"/>
    </source>
</evidence>
<proteinExistence type="predicted"/>
<accession>A0A1X2HJR0</accession>
<comment type="caution">
    <text evidence="1">The sequence shown here is derived from an EMBL/GenBank/DDBJ whole genome shotgun (WGS) entry which is preliminary data.</text>
</comment>
<name>A0A1X2HJR0_SYNRA</name>
<keyword evidence="2" id="KW-1185">Reference proteome</keyword>
<dbReference type="Proteomes" id="UP000242180">
    <property type="component" value="Unassembled WGS sequence"/>
</dbReference>
<organism evidence="1 2">
    <name type="scientific">Syncephalastrum racemosum</name>
    <name type="common">Filamentous fungus</name>
    <dbReference type="NCBI Taxonomy" id="13706"/>
    <lineage>
        <taxon>Eukaryota</taxon>
        <taxon>Fungi</taxon>
        <taxon>Fungi incertae sedis</taxon>
        <taxon>Mucoromycota</taxon>
        <taxon>Mucoromycotina</taxon>
        <taxon>Mucoromycetes</taxon>
        <taxon>Mucorales</taxon>
        <taxon>Syncephalastraceae</taxon>
        <taxon>Syncephalastrum</taxon>
    </lineage>
</organism>
<gene>
    <name evidence="1" type="ORF">BCR43DRAFT_488944</name>
</gene>